<comment type="catalytic activity">
    <reaction evidence="1">
        <text>chorismate = isochorismate</text>
        <dbReference type="Rhea" id="RHEA:18985"/>
        <dbReference type="ChEBI" id="CHEBI:29748"/>
        <dbReference type="ChEBI" id="CHEBI:29780"/>
        <dbReference type="EC" id="5.4.4.2"/>
    </reaction>
</comment>
<evidence type="ECO:0000256" key="2">
    <source>
        <dbReference type="ARBA" id="ARBA00005297"/>
    </source>
</evidence>
<dbReference type="EMBL" id="BSER01000007">
    <property type="protein sequence ID" value="GLJ95001.1"/>
    <property type="molecule type" value="Genomic_DNA"/>
</dbReference>
<comment type="caution">
    <text evidence="8">The sequence shown here is derived from an EMBL/GenBank/DDBJ whole genome shotgun (WGS) entry which is preliminary data.</text>
</comment>
<evidence type="ECO:0000313" key="9">
    <source>
        <dbReference type="Proteomes" id="UP001142291"/>
    </source>
</evidence>
<feature type="region of interest" description="Disordered" evidence="6">
    <location>
        <begin position="1"/>
        <end position="25"/>
    </location>
</feature>
<keyword evidence="4" id="KW-0413">Isomerase</keyword>
<accession>A0A9W6HKS5</accession>
<dbReference type="SUPFAM" id="SSF56322">
    <property type="entry name" value="ADC synthase"/>
    <property type="match status" value="1"/>
</dbReference>
<dbReference type="PANTHER" id="PTHR42839">
    <property type="entry name" value="ISOCHORISMATE SYNTHASE ENTC"/>
    <property type="match status" value="1"/>
</dbReference>
<dbReference type="Proteomes" id="UP001142291">
    <property type="component" value="Unassembled WGS sequence"/>
</dbReference>
<dbReference type="PANTHER" id="PTHR42839:SF2">
    <property type="entry name" value="ISOCHORISMATE SYNTHASE ENTC"/>
    <property type="match status" value="1"/>
</dbReference>
<dbReference type="GO" id="GO:0009697">
    <property type="term" value="P:salicylic acid biosynthetic process"/>
    <property type="evidence" value="ECO:0007669"/>
    <property type="project" value="TreeGrafter"/>
</dbReference>
<dbReference type="Pfam" id="PF00425">
    <property type="entry name" value="Chorismate_bind"/>
    <property type="match status" value="1"/>
</dbReference>
<organism evidence="8 9">
    <name type="scientific">Microbacterium dextranolyticum</name>
    <dbReference type="NCBI Taxonomy" id="36806"/>
    <lineage>
        <taxon>Bacteria</taxon>
        <taxon>Bacillati</taxon>
        <taxon>Actinomycetota</taxon>
        <taxon>Actinomycetes</taxon>
        <taxon>Micrococcales</taxon>
        <taxon>Microbacteriaceae</taxon>
        <taxon>Microbacterium</taxon>
    </lineage>
</organism>
<evidence type="ECO:0000256" key="4">
    <source>
        <dbReference type="ARBA" id="ARBA00023235"/>
    </source>
</evidence>
<gene>
    <name evidence="8" type="ORF">GCM10017591_10630</name>
</gene>
<evidence type="ECO:0000256" key="6">
    <source>
        <dbReference type="SAM" id="MobiDB-lite"/>
    </source>
</evidence>
<dbReference type="GO" id="GO:0008909">
    <property type="term" value="F:isochorismate synthase activity"/>
    <property type="evidence" value="ECO:0007669"/>
    <property type="project" value="UniProtKB-EC"/>
</dbReference>
<comment type="similarity">
    <text evidence="2">Belongs to the isochorismate synthase family.</text>
</comment>
<sequence length="470" mass="48479">MPGAGRCESSVTDRDYALSPGRSPVTRLPGLSPAACVAGPAEAPPIRLEGVTRPDASPTRLRVITREIAPVGDLLSYAAPHDPLVWTRRGSWLVGVGSALTLTAPAGEAAGLADRWREIANAARIDDHVETTGTGLIAFGALPFATDSGALAHLTVPHLTIGHRDGRTWATWVLPPDGHDEPEAPQPIDFGPHWSAAVGPGALSPEGYQDAVRAALAAISVGDVSKVVVARDLVGTVPAGSDLRRLVRALASGYPDTWVYAVDGLIGASPETLVTVENGAVTARVLAGTLPRGADPDADREAALALASSGKDLDEHGYAVRSLVDALTPFTSALAAGEQPFTLALPNVWHLATDVEATTAADTSVLDLLAALHPTAAVAGTPTDAALATISRIEPFDRGRYAGPVGWVDAHGDGEWAIALRGAQFHLAAADEGGIPFTAYAGAGIVAGSDPETELLETRLKFRPIVDALA</sequence>
<evidence type="ECO:0000256" key="3">
    <source>
        <dbReference type="ARBA" id="ARBA00012824"/>
    </source>
</evidence>
<proteinExistence type="inferred from homology"/>
<evidence type="ECO:0000259" key="7">
    <source>
        <dbReference type="Pfam" id="PF00425"/>
    </source>
</evidence>
<evidence type="ECO:0000256" key="5">
    <source>
        <dbReference type="ARBA" id="ARBA00041564"/>
    </source>
</evidence>
<dbReference type="Gene3D" id="3.60.120.10">
    <property type="entry name" value="Anthranilate synthase"/>
    <property type="match status" value="1"/>
</dbReference>
<dbReference type="InterPro" id="IPR005801">
    <property type="entry name" value="ADC_synthase"/>
</dbReference>
<dbReference type="EC" id="5.4.4.2" evidence="3"/>
<evidence type="ECO:0000256" key="1">
    <source>
        <dbReference type="ARBA" id="ARBA00000799"/>
    </source>
</evidence>
<feature type="domain" description="Chorismate-utilising enzyme C-terminal" evidence="7">
    <location>
        <begin position="205"/>
        <end position="461"/>
    </location>
</feature>
<dbReference type="InterPro" id="IPR004561">
    <property type="entry name" value="IsoChor_synthase"/>
</dbReference>
<protein>
    <recommendedName>
        <fullName evidence="3">isochorismate synthase</fullName>
        <ecNumber evidence="3">5.4.4.2</ecNumber>
    </recommendedName>
    <alternativeName>
        <fullName evidence="5">Isochorismate mutase</fullName>
    </alternativeName>
</protein>
<keyword evidence="9" id="KW-1185">Reference proteome</keyword>
<name>A0A9W6HKS5_9MICO</name>
<dbReference type="AlphaFoldDB" id="A0A9W6HKS5"/>
<evidence type="ECO:0000313" key="8">
    <source>
        <dbReference type="EMBL" id="GLJ95001.1"/>
    </source>
</evidence>
<dbReference type="InterPro" id="IPR015890">
    <property type="entry name" value="Chorismate_C"/>
</dbReference>
<reference evidence="8" key="1">
    <citation type="journal article" date="2014" name="Int. J. Syst. Evol. Microbiol.">
        <title>Complete genome sequence of Corynebacterium casei LMG S-19264T (=DSM 44701T), isolated from a smear-ripened cheese.</title>
        <authorList>
            <consortium name="US DOE Joint Genome Institute (JGI-PGF)"/>
            <person name="Walter F."/>
            <person name="Albersmeier A."/>
            <person name="Kalinowski J."/>
            <person name="Ruckert C."/>
        </authorList>
    </citation>
    <scope>NUCLEOTIDE SEQUENCE</scope>
    <source>
        <strain evidence="8">VKM Ac-1940</strain>
    </source>
</reference>
<dbReference type="NCBIfam" id="TIGR00543">
    <property type="entry name" value="isochor_syn"/>
    <property type="match status" value="1"/>
</dbReference>
<reference evidence="8" key="2">
    <citation type="submission" date="2023-01" db="EMBL/GenBank/DDBJ databases">
        <authorList>
            <person name="Sun Q."/>
            <person name="Evtushenko L."/>
        </authorList>
    </citation>
    <scope>NUCLEOTIDE SEQUENCE</scope>
    <source>
        <strain evidence="8">VKM Ac-1940</strain>
    </source>
</reference>